<dbReference type="GO" id="GO:0030544">
    <property type="term" value="F:Hsp70 protein binding"/>
    <property type="evidence" value="ECO:0007669"/>
    <property type="project" value="InterPro"/>
</dbReference>
<reference evidence="2" key="1">
    <citation type="submission" date="2022-11" db="UniProtKB">
        <authorList>
            <consortium name="WormBaseParasite"/>
        </authorList>
    </citation>
    <scope>IDENTIFICATION</scope>
</reference>
<dbReference type="PANTHER" id="PTHR22635:SF0">
    <property type="entry name" value="RING FINGER PROTEIN 207"/>
    <property type="match status" value="1"/>
</dbReference>
<dbReference type="GO" id="GO:0048471">
    <property type="term" value="C:perinuclear region of cytoplasm"/>
    <property type="evidence" value="ECO:0007669"/>
    <property type="project" value="TreeGrafter"/>
</dbReference>
<dbReference type="InterPro" id="IPR039320">
    <property type="entry name" value="RNF207"/>
</dbReference>
<dbReference type="WBParaSite" id="nRc.2.0.1.t07785-RA">
    <property type="protein sequence ID" value="nRc.2.0.1.t07785-RA"/>
    <property type="gene ID" value="nRc.2.0.1.g07785"/>
</dbReference>
<dbReference type="GO" id="GO:0044325">
    <property type="term" value="F:transmembrane transporter binding"/>
    <property type="evidence" value="ECO:0007669"/>
    <property type="project" value="TreeGrafter"/>
</dbReference>
<dbReference type="PANTHER" id="PTHR22635">
    <property type="entry name" value="RING FINGER PROTEIN 207"/>
    <property type="match status" value="1"/>
</dbReference>
<proteinExistence type="predicted"/>
<accession>A0A915I1T3</accession>
<evidence type="ECO:0000313" key="2">
    <source>
        <dbReference type="WBParaSite" id="nRc.2.0.1.t07785-RA"/>
    </source>
</evidence>
<dbReference type="AlphaFoldDB" id="A0A915I1T3"/>
<dbReference type="Proteomes" id="UP000887565">
    <property type="component" value="Unplaced"/>
</dbReference>
<name>A0A915I1T3_ROMCU</name>
<organism evidence="1 2">
    <name type="scientific">Romanomermis culicivorax</name>
    <name type="common">Nematode worm</name>
    <dbReference type="NCBI Taxonomy" id="13658"/>
    <lineage>
        <taxon>Eukaryota</taxon>
        <taxon>Metazoa</taxon>
        <taxon>Ecdysozoa</taxon>
        <taxon>Nematoda</taxon>
        <taxon>Enoplea</taxon>
        <taxon>Dorylaimia</taxon>
        <taxon>Mermithida</taxon>
        <taxon>Mermithoidea</taxon>
        <taxon>Mermithidae</taxon>
        <taxon>Romanomermis</taxon>
    </lineage>
</organism>
<keyword evidence="1" id="KW-1185">Reference proteome</keyword>
<evidence type="ECO:0000313" key="1">
    <source>
        <dbReference type="Proteomes" id="UP000887565"/>
    </source>
</evidence>
<sequence>MLDENRKGSENEIKQIEVLCQQMVNKLADIRDQLINNLKKESLEREERLRKQLEILTHLVPTTQLYLLISSIFCSSTGKMDFLDMGYTLNNRIQSFLSSNECSQPTFPTQVHTNYRADFARALEPFLGMKSVILPSMLHRRLSVPPDTPGSQSPGDVDLLVSPFGFMSNTPTCKSYK</sequence>
<protein>
    <submittedName>
        <fullName evidence="2">Uncharacterized protein</fullName>
    </submittedName>
</protein>